<dbReference type="InterPro" id="IPR037175">
    <property type="entry name" value="KFase_sf"/>
</dbReference>
<keyword evidence="2" id="KW-1185">Reference proteome</keyword>
<dbReference type="Proteomes" id="UP000377595">
    <property type="component" value="Unassembled WGS sequence"/>
</dbReference>
<dbReference type="GO" id="GO:0019441">
    <property type="term" value="P:L-tryptophan catabolic process to kynurenine"/>
    <property type="evidence" value="ECO:0007669"/>
    <property type="project" value="InterPro"/>
</dbReference>
<gene>
    <name evidence="1" type="ORF">Aple_002520</name>
</gene>
<dbReference type="GO" id="GO:0004061">
    <property type="term" value="F:arylformamidase activity"/>
    <property type="evidence" value="ECO:0007669"/>
    <property type="project" value="InterPro"/>
</dbReference>
<evidence type="ECO:0000313" key="1">
    <source>
        <dbReference type="EMBL" id="GES17357.1"/>
    </source>
</evidence>
<protein>
    <submittedName>
        <fullName evidence="1">Cyclase</fullName>
    </submittedName>
</protein>
<comment type="caution">
    <text evidence="1">The sequence shown here is derived from an EMBL/GenBank/DDBJ whole genome shotgun (WGS) entry which is preliminary data.</text>
</comment>
<dbReference type="AlphaFoldDB" id="A0A5M3X6N6"/>
<dbReference type="OrthoDB" id="7067800at2"/>
<proteinExistence type="predicted"/>
<dbReference type="EMBL" id="BLAF01000004">
    <property type="protein sequence ID" value="GES17357.1"/>
    <property type="molecule type" value="Genomic_DNA"/>
</dbReference>
<dbReference type="SUPFAM" id="SSF102198">
    <property type="entry name" value="Putative cyclase"/>
    <property type="match status" value="1"/>
</dbReference>
<reference evidence="1 2" key="1">
    <citation type="submission" date="2019-10" db="EMBL/GenBank/DDBJ databases">
        <title>Whole genome shotgun sequence of Acrocarpospora pleiomorpha NBRC 16267.</title>
        <authorList>
            <person name="Ichikawa N."/>
            <person name="Kimura A."/>
            <person name="Kitahashi Y."/>
            <person name="Komaki H."/>
            <person name="Oguchi A."/>
        </authorList>
    </citation>
    <scope>NUCLEOTIDE SEQUENCE [LARGE SCALE GENOMIC DNA]</scope>
    <source>
        <strain evidence="1 2">NBRC 16267</strain>
    </source>
</reference>
<dbReference type="InterPro" id="IPR007325">
    <property type="entry name" value="KFase/CYL"/>
</dbReference>
<evidence type="ECO:0000313" key="2">
    <source>
        <dbReference type="Proteomes" id="UP000377595"/>
    </source>
</evidence>
<dbReference type="PANTHER" id="PTHR34861">
    <property type="match status" value="1"/>
</dbReference>
<name>A0A5M3X6N6_9ACTN</name>
<dbReference type="RefSeq" id="WP_155342542.1">
    <property type="nucleotide sequence ID" value="NZ_BAAAHM010000001.1"/>
</dbReference>
<sequence>MLEKLVRDDDALQAIFEKVSNTHRWGSDDVLGTLNFIDAAKRVEAARLVTEGLSVSLSRPFKPDVQHMVFVGSGEASAYDYFGVACHGLVNTHLDALAHSQFEGRMYNGVPITESFKRDGVHYGAITAQGDGIFTRGVLLDVAGALGLEWFPPGSGITVADLEAAEQMAGVTVGRGDALFVRCGFLDYVAGHGIPSARPGLLPETYEWMHEREIAVYGGDCTEPIPYPSDRFTYPLHAIGLVSMGLILLDHPEVERLADTCRELGRYEFLLTVAPLLLEKGTGSPVNPVATF</sequence>
<accession>A0A5M3X6N6</accession>
<organism evidence="1 2">
    <name type="scientific">Acrocarpospora pleiomorpha</name>
    <dbReference type="NCBI Taxonomy" id="90975"/>
    <lineage>
        <taxon>Bacteria</taxon>
        <taxon>Bacillati</taxon>
        <taxon>Actinomycetota</taxon>
        <taxon>Actinomycetes</taxon>
        <taxon>Streptosporangiales</taxon>
        <taxon>Streptosporangiaceae</taxon>
        <taxon>Acrocarpospora</taxon>
    </lineage>
</organism>
<dbReference type="PANTHER" id="PTHR34861:SF10">
    <property type="entry name" value="CYCLASE"/>
    <property type="match status" value="1"/>
</dbReference>
<dbReference type="Pfam" id="PF04199">
    <property type="entry name" value="Cyclase"/>
    <property type="match status" value="1"/>
</dbReference>
<dbReference type="Gene3D" id="3.50.30.50">
    <property type="entry name" value="Putative cyclase"/>
    <property type="match status" value="1"/>
</dbReference>